<reference evidence="2" key="1">
    <citation type="submission" date="2016-10" db="EMBL/GenBank/DDBJ databases">
        <authorList>
            <person name="Varghese N."/>
            <person name="Submissions S."/>
        </authorList>
    </citation>
    <scope>NUCLEOTIDE SEQUENCE [LARGE SCALE GENOMIC DNA]</scope>
    <source>
        <strain evidence="2">DSM 22703</strain>
    </source>
</reference>
<dbReference type="OrthoDB" id="833511at2"/>
<sequence>MMRRLLALIFLPLIFSCEGKKVEQSQIEFSYTTDTVWVDSKDLLLTVDAGLRTMILAPDDRYLFFYNAIEKRLDKINLNTYKIERSIQFAPDGPNGIGSLSLFDLHVTNQEDFYFSSFDGIRKMDSTGNLLKIYNWDVEEFVSKNIPDKTIASFSGDYDSEGNFFAGVYGVSRGGRSSGEGLVLIDLIQRTSKTLEVPLLKSLEDFKIVLEAETNMTNGDEFHLQLIDDRVLISISPVNAIAIYDLKKDSLYQKSYATNLLPAAKPGNFPRKVNSLEAMEEAVKTKYYEPTYGKFTYDPISKTFFRFSYYQKETSAGTNEQTVVLSIFDQELNLIYELDKAPNFTGNVFFRDGYLHKGINQNDELSFVRLKPNLNDE</sequence>
<name>A0A1G5ZMV2_9BACT</name>
<dbReference type="Pfam" id="PF13970">
    <property type="entry name" value="DUF4221"/>
    <property type="match status" value="1"/>
</dbReference>
<proteinExistence type="predicted"/>
<dbReference type="STRING" id="279824.SAMN03080617_04139"/>
<keyword evidence="2" id="KW-1185">Reference proteome</keyword>
<dbReference type="PROSITE" id="PS51257">
    <property type="entry name" value="PROKAR_LIPOPROTEIN"/>
    <property type="match status" value="1"/>
</dbReference>
<protein>
    <recommendedName>
        <fullName evidence="3">DUF4221 domain-containing protein</fullName>
    </recommendedName>
</protein>
<evidence type="ECO:0000313" key="1">
    <source>
        <dbReference type="EMBL" id="SDA95856.1"/>
    </source>
</evidence>
<dbReference type="AlphaFoldDB" id="A0A1G5ZMV2"/>
<organism evidence="1 2">
    <name type="scientific">Algoriphagus alkaliphilus</name>
    <dbReference type="NCBI Taxonomy" id="279824"/>
    <lineage>
        <taxon>Bacteria</taxon>
        <taxon>Pseudomonadati</taxon>
        <taxon>Bacteroidota</taxon>
        <taxon>Cytophagia</taxon>
        <taxon>Cytophagales</taxon>
        <taxon>Cyclobacteriaceae</taxon>
        <taxon>Algoriphagus</taxon>
    </lineage>
</organism>
<gene>
    <name evidence="1" type="ORF">SAMN03080617_04139</name>
</gene>
<accession>A0A1G5ZMV2</accession>
<dbReference type="EMBL" id="FMXE01000047">
    <property type="protein sequence ID" value="SDA95856.1"/>
    <property type="molecule type" value="Genomic_DNA"/>
</dbReference>
<dbReference type="InterPro" id="IPR025316">
    <property type="entry name" value="DUF4221"/>
</dbReference>
<evidence type="ECO:0000313" key="2">
    <source>
        <dbReference type="Proteomes" id="UP000198756"/>
    </source>
</evidence>
<dbReference type="Proteomes" id="UP000198756">
    <property type="component" value="Unassembled WGS sequence"/>
</dbReference>
<evidence type="ECO:0008006" key="3">
    <source>
        <dbReference type="Google" id="ProtNLM"/>
    </source>
</evidence>